<sequence length="1147" mass="119997">MADQPTGPTFGVTGQGDSAAPDSAPIRIPEPIPEPTPPATTTPARDTAPAKPKRSPKPHRFGAYWLMPTLIFLTTAGLFAGLALTGKPIRLPVWAVAEAEQRLNTTLQELSGDAASLSLGGAVFVVDADWVPRLRLEDVRLLEKGGQDLLSLPELRVALDPQALATGKLRLRSLRLIGANVQLKRDAQGQFNLAQALNLPTRQLLTLPQIIPAILTALDHPSLSFLRQMEAQALTITVDDQLLGRRWELGDGRLILGNRADDLAVELGGSVTGNTAGGGLGQPAQATLTLIAAKSDASARMTVTVDRVAAADLALHAAPLAWLGVVDAPISGKIASTLDATGALSSLDASLTLDQGALRPTPQTKPVAFESASLFFGYDPARERLDLREWTVNSKDLLLKASGHAYLPGVTTGLPAQVLAQIQIDSLQLDPQGLLDAPVAFDVGALDFRLRLDPFGIDIGQISLTQDGQHINASGTVDAGPLGWAVAIDAHLDQINHDRLLALWPPQVVPKTRDWVADNVQEGLLENVRAGFRATPGAEPIFALGYDYSGADVRFLKTLPPIQNGRGYSVVKGTSYSLVLEEGWVTSPAGGRLDVAGSVFAVPDVTQKPARAEIAVHARGDVTDALSLLDEKPFEFMTKAKLPVDLGTGQAAVVASVRLPLQRGTTITDVDYDVSGVITGFSSDRVVPGRTLRADRLAIDVTPRGMAIAGKGFLQDVPFDGRFTKSFDPAAKGVSQVTGTAELSQSAAAKLGVALPDGLISGQGRTNLQLDMATGAPPKLALRSNLAGVGMAIPALGWAKGSRDTGDLALNITLGKPARVDSVTLNAAGLRATGAITLGDDGGLELARLTSVKLGTWLDAAVELSGQGRGRAPAIALTAGRLDLRGLPDTGSNRLAPSGQPLRLALDRLIVTDGMELTAFRSTLTPRAGGLAGDFTGRVNGQTSVQGSLAPSLKGTAVRLRARDAGSVFSAAKIFPNAEGGEMELILTPTGDKGTYDGQLAMQNIRIRKAPALAELINAISVVGLLDQLQGGGLLFTETEATFRLSPRAVQIARASATGASLGVSASGLYVLNGGRLDVQGVISPIYLLNGIGSILTRKGEGLFGFNYTVKGTAKSPVVGVNPLSILTPGMFREIFRAAPPQLEPNE</sequence>
<accession>A0A1H8BQA1</accession>
<evidence type="ECO:0000313" key="4">
    <source>
        <dbReference type="EMBL" id="SEM85035.1"/>
    </source>
</evidence>
<evidence type="ECO:0000256" key="2">
    <source>
        <dbReference type="SAM" id="Phobius"/>
    </source>
</evidence>
<keyword evidence="2" id="KW-0812">Transmembrane</keyword>
<keyword evidence="2" id="KW-1133">Transmembrane helix</keyword>
<dbReference type="Proteomes" id="UP000183002">
    <property type="component" value="Unassembled WGS sequence"/>
</dbReference>
<keyword evidence="5" id="KW-1185">Reference proteome</keyword>
<protein>
    <recommendedName>
        <fullName evidence="3">YhdP central domain-containing protein</fullName>
    </recommendedName>
</protein>
<feature type="domain" description="YhdP central" evidence="3">
    <location>
        <begin position="416"/>
        <end position="863"/>
    </location>
</feature>
<dbReference type="EMBL" id="FOCO01000003">
    <property type="protein sequence ID" value="SEM85035.1"/>
    <property type="molecule type" value="Genomic_DNA"/>
</dbReference>
<dbReference type="Pfam" id="PF13116">
    <property type="entry name" value="YhdP"/>
    <property type="match status" value="1"/>
</dbReference>
<reference evidence="4 5" key="1">
    <citation type="submission" date="2016-10" db="EMBL/GenBank/DDBJ databases">
        <authorList>
            <person name="de Groot N.N."/>
        </authorList>
    </citation>
    <scope>NUCLEOTIDE SEQUENCE [LARGE SCALE GENOMIC DNA]</scope>
    <source>
        <strain evidence="4 5">CGMCC 1.10836</strain>
    </source>
</reference>
<gene>
    <name evidence="4" type="ORF">SAMN05216227_1003109</name>
</gene>
<dbReference type="RefSeq" id="WP_050520203.1">
    <property type="nucleotide sequence ID" value="NZ_FOCO01000003.1"/>
</dbReference>
<organism evidence="4 5">
    <name type="scientific">Pseudorhodobacter antarcticus</name>
    <dbReference type="NCBI Taxonomy" id="1077947"/>
    <lineage>
        <taxon>Bacteria</taxon>
        <taxon>Pseudomonadati</taxon>
        <taxon>Pseudomonadota</taxon>
        <taxon>Alphaproteobacteria</taxon>
        <taxon>Rhodobacterales</taxon>
        <taxon>Paracoccaceae</taxon>
        <taxon>Pseudorhodobacter</taxon>
    </lineage>
</organism>
<feature type="region of interest" description="Disordered" evidence="1">
    <location>
        <begin position="1"/>
        <end position="58"/>
    </location>
</feature>
<evidence type="ECO:0000259" key="3">
    <source>
        <dbReference type="Pfam" id="PF13116"/>
    </source>
</evidence>
<dbReference type="OrthoDB" id="7161641at2"/>
<dbReference type="AlphaFoldDB" id="A0A1H8BQA1"/>
<dbReference type="InterPro" id="IPR025263">
    <property type="entry name" value="YhdP_central"/>
</dbReference>
<feature type="compositionally biased region" description="Low complexity" evidence="1">
    <location>
        <begin position="41"/>
        <end position="50"/>
    </location>
</feature>
<feature type="transmembrane region" description="Helical" evidence="2">
    <location>
        <begin position="61"/>
        <end position="84"/>
    </location>
</feature>
<keyword evidence="2" id="KW-0472">Membrane</keyword>
<evidence type="ECO:0000313" key="5">
    <source>
        <dbReference type="Proteomes" id="UP000183002"/>
    </source>
</evidence>
<proteinExistence type="predicted"/>
<evidence type="ECO:0000256" key="1">
    <source>
        <dbReference type="SAM" id="MobiDB-lite"/>
    </source>
</evidence>
<feature type="compositionally biased region" description="Pro residues" evidence="1">
    <location>
        <begin position="28"/>
        <end position="40"/>
    </location>
</feature>
<dbReference type="STRING" id="1077947.SAMN05216227_1003109"/>
<name>A0A1H8BQA1_9RHOB</name>